<evidence type="ECO:0000259" key="3">
    <source>
        <dbReference type="Pfam" id="PF14361"/>
    </source>
</evidence>
<evidence type="ECO:0000259" key="4">
    <source>
        <dbReference type="Pfam" id="PF17853"/>
    </source>
</evidence>
<dbReference type="InterPro" id="IPR025751">
    <property type="entry name" value="RsbRD_N_dom"/>
</dbReference>
<dbReference type="InterPro" id="IPR041522">
    <property type="entry name" value="CdaR_GGDEF"/>
</dbReference>
<feature type="domain" description="CdaR GGDEF-like" evidence="4">
    <location>
        <begin position="153"/>
        <end position="273"/>
    </location>
</feature>
<dbReference type="InterPro" id="IPR051448">
    <property type="entry name" value="CdaR-like_regulators"/>
</dbReference>
<name>A0A100XI08_MYCTH</name>
<dbReference type="Pfam" id="PF14361">
    <property type="entry name" value="RsbRD_N"/>
    <property type="match status" value="1"/>
</dbReference>
<dbReference type="Pfam" id="PF13556">
    <property type="entry name" value="HTH_30"/>
    <property type="match status" value="1"/>
</dbReference>
<protein>
    <recommendedName>
        <fullName evidence="7">PucR family transcriptional regulator</fullName>
    </recommendedName>
</protein>
<evidence type="ECO:0008006" key="7">
    <source>
        <dbReference type="Google" id="ProtNLM"/>
    </source>
</evidence>
<dbReference type="Gene3D" id="1.10.10.2840">
    <property type="entry name" value="PucR C-terminal helix-turn-helix domain"/>
    <property type="match status" value="1"/>
</dbReference>
<dbReference type="InterPro" id="IPR042070">
    <property type="entry name" value="PucR_C-HTH_sf"/>
</dbReference>
<reference evidence="6" key="2">
    <citation type="submission" date="2016-02" db="EMBL/GenBank/DDBJ databases">
        <title>Draft genome sequence of five rapidly growing Mycobacterium species.</title>
        <authorList>
            <person name="Katahira K."/>
            <person name="Gotou Y."/>
            <person name="Iida K."/>
            <person name="Ogura Y."/>
            <person name="Hayashi T."/>
        </authorList>
    </citation>
    <scope>NUCLEOTIDE SEQUENCE [LARGE SCALE GENOMIC DNA]</scope>
    <source>
        <strain evidence="6">JCM6362</strain>
    </source>
</reference>
<dbReference type="EMBL" id="BCTB01000049">
    <property type="protein sequence ID" value="GAT16818.1"/>
    <property type="molecule type" value="Genomic_DNA"/>
</dbReference>
<comment type="caution">
    <text evidence="5">The sequence shown here is derived from an EMBL/GenBank/DDBJ whole genome shotgun (WGS) entry which is preliminary data.</text>
</comment>
<dbReference type="InterPro" id="IPR025736">
    <property type="entry name" value="PucR_C-HTH_dom"/>
</dbReference>
<feature type="domain" description="PucR C-terminal helix-turn-helix" evidence="2">
    <location>
        <begin position="327"/>
        <end position="383"/>
    </location>
</feature>
<accession>A0A100XI08</accession>
<dbReference type="AlphaFoldDB" id="A0A100XI08"/>
<dbReference type="STRING" id="1797.RMCT_3787"/>
<evidence type="ECO:0000313" key="6">
    <source>
        <dbReference type="Proteomes" id="UP000069654"/>
    </source>
</evidence>
<organism evidence="5 6">
    <name type="scientific">Mycolicibacterium thermoresistibile</name>
    <name type="common">Mycobacterium thermoresistibile</name>
    <dbReference type="NCBI Taxonomy" id="1797"/>
    <lineage>
        <taxon>Bacteria</taxon>
        <taxon>Bacillati</taxon>
        <taxon>Actinomycetota</taxon>
        <taxon>Actinomycetes</taxon>
        <taxon>Mycobacteriales</taxon>
        <taxon>Mycobacteriaceae</taxon>
        <taxon>Mycolicibacterium</taxon>
    </lineage>
</organism>
<sequence>MRYTVGYGPGSRQGSGCRQLLELLRDSVEGNIDTIFSAIQHDIPIEEVAPPTAALEYARRLARHGVEPHALLRAYRLGQQKLLDIVLHEIRSLDWEREVSLEFVVGVTNATFGYIDGISQRVVEVYQQERERWLENRNSLRAMRVRELLDGGEVDVDTASATVGYPLRRTHLAVCVWTPDGSAGDNELDRLQRYVRGLAEALGAPGDSLFIALDRLTGCGWIPLPGDAATGAVAGVRRYAAEHPDGPHLALGDPLPGLDGFRRSYRQALRTRAVAVAAGASAPRVTAAADPGLSAAALLTGDLAEARTWVQEVLGPLSADTKNDARLRETLGVFLRHGSSYTAAADELNLHFNTVKYRVQRAVERRGRPIVPDRLDVELALLICQWFGAAVLRPQR</sequence>
<comment type="similarity">
    <text evidence="1">Belongs to the CdaR family.</text>
</comment>
<proteinExistence type="inferred from homology"/>
<evidence type="ECO:0000259" key="2">
    <source>
        <dbReference type="Pfam" id="PF13556"/>
    </source>
</evidence>
<reference evidence="5 6" key="1">
    <citation type="journal article" date="2016" name="Genome Announc.">
        <title>Draft Genome Sequences of Five Rapidly Growing Mycobacterium Species, M. thermoresistibile, M. fortuitum subsp. acetamidolyticum, M. canariasense, M. brisbanense, and M. novocastrense.</title>
        <authorList>
            <person name="Katahira K."/>
            <person name="Ogura Y."/>
            <person name="Gotoh Y."/>
            <person name="Hayashi T."/>
        </authorList>
    </citation>
    <scope>NUCLEOTIDE SEQUENCE [LARGE SCALE GENOMIC DNA]</scope>
    <source>
        <strain evidence="5 6">JCM6362</strain>
    </source>
</reference>
<dbReference type="PANTHER" id="PTHR33744:SF1">
    <property type="entry name" value="DNA-BINDING TRANSCRIPTIONAL ACTIVATOR ADER"/>
    <property type="match status" value="1"/>
</dbReference>
<dbReference type="Proteomes" id="UP000069654">
    <property type="component" value="Unassembled WGS sequence"/>
</dbReference>
<gene>
    <name evidence="5" type="ORF">RMCT_3787</name>
</gene>
<dbReference type="Pfam" id="PF17853">
    <property type="entry name" value="GGDEF_2"/>
    <property type="match status" value="1"/>
</dbReference>
<dbReference type="PANTHER" id="PTHR33744">
    <property type="entry name" value="CARBOHYDRATE DIACID REGULATOR"/>
    <property type="match status" value="1"/>
</dbReference>
<evidence type="ECO:0000313" key="5">
    <source>
        <dbReference type="EMBL" id="GAT16818.1"/>
    </source>
</evidence>
<evidence type="ECO:0000256" key="1">
    <source>
        <dbReference type="ARBA" id="ARBA00006754"/>
    </source>
</evidence>
<feature type="domain" description="RsbT co-antagonist protein RsbRD N-terminal" evidence="3">
    <location>
        <begin position="20"/>
        <end position="141"/>
    </location>
</feature>